<evidence type="ECO:0000259" key="2">
    <source>
        <dbReference type="Pfam" id="PF13400"/>
    </source>
</evidence>
<dbReference type="EMBL" id="JBHSOF010000023">
    <property type="protein sequence ID" value="MFC5665052.1"/>
    <property type="molecule type" value="Genomic_DNA"/>
</dbReference>
<dbReference type="InterPro" id="IPR028087">
    <property type="entry name" value="Tad_N"/>
</dbReference>
<protein>
    <submittedName>
        <fullName evidence="3">Rv3654c family TadE-like protein</fullName>
    </submittedName>
</protein>
<evidence type="ECO:0000313" key="3">
    <source>
        <dbReference type="EMBL" id="MFC5665052.1"/>
    </source>
</evidence>
<dbReference type="RefSeq" id="WP_380226743.1">
    <property type="nucleotide sequence ID" value="NZ_JBHSOF010000023.1"/>
</dbReference>
<reference evidence="4" key="1">
    <citation type="journal article" date="2019" name="Int. J. Syst. Evol. Microbiol.">
        <title>The Global Catalogue of Microorganisms (GCM) 10K type strain sequencing project: providing services to taxonomists for standard genome sequencing and annotation.</title>
        <authorList>
            <consortium name="The Broad Institute Genomics Platform"/>
            <consortium name="The Broad Institute Genome Sequencing Center for Infectious Disease"/>
            <person name="Wu L."/>
            <person name="Ma J."/>
        </authorList>
    </citation>
    <scope>NUCLEOTIDE SEQUENCE [LARGE SCALE GENOMIC DNA]</scope>
    <source>
        <strain evidence="4">CGMCC 4.1437</strain>
    </source>
</reference>
<dbReference type="Pfam" id="PF13400">
    <property type="entry name" value="Tad"/>
    <property type="match status" value="1"/>
</dbReference>
<organism evidence="3 4">
    <name type="scientific">Kitasatospora misakiensis</name>
    <dbReference type="NCBI Taxonomy" id="67330"/>
    <lineage>
        <taxon>Bacteria</taxon>
        <taxon>Bacillati</taxon>
        <taxon>Actinomycetota</taxon>
        <taxon>Actinomycetes</taxon>
        <taxon>Kitasatosporales</taxon>
        <taxon>Streptomycetaceae</taxon>
        <taxon>Kitasatospora</taxon>
    </lineage>
</organism>
<dbReference type="Proteomes" id="UP001595975">
    <property type="component" value="Unassembled WGS sequence"/>
</dbReference>
<gene>
    <name evidence="3" type="ORF">ACFP3U_18960</name>
</gene>
<feature type="transmembrane region" description="Helical" evidence="1">
    <location>
        <begin position="20"/>
        <end position="43"/>
    </location>
</feature>
<evidence type="ECO:0000256" key="1">
    <source>
        <dbReference type="SAM" id="Phobius"/>
    </source>
</evidence>
<keyword evidence="4" id="KW-1185">Reference proteome</keyword>
<sequence length="150" mass="14657">MTGPRLRGRRPDTGSATVWLLAGVLLGCVAFTAALSMGVVVGARHRAESAADLAALAAADRLLVDADGGCGRAGAVAAAQAATVVSCTADLRADAVEVVAEVPVAGLPLRLSVGPARARARAGPLRAAVPPTDEEARVALGGADQAGGGS</sequence>
<name>A0ABW0X3B0_9ACTN</name>
<dbReference type="PROSITE" id="PS51257">
    <property type="entry name" value="PROKAR_LIPOPROTEIN"/>
    <property type="match status" value="1"/>
</dbReference>
<keyword evidence="1" id="KW-0472">Membrane</keyword>
<feature type="domain" description="Putative Flp pilus-assembly TadG-like N-terminal" evidence="2">
    <location>
        <begin position="14"/>
        <end position="60"/>
    </location>
</feature>
<accession>A0ABW0X3B0</accession>
<evidence type="ECO:0000313" key="4">
    <source>
        <dbReference type="Proteomes" id="UP001595975"/>
    </source>
</evidence>
<dbReference type="InterPro" id="IPR021202">
    <property type="entry name" value="Rv3654c-like"/>
</dbReference>
<proteinExistence type="predicted"/>
<comment type="caution">
    <text evidence="3">The sequence shown here is derived from an EMBL/GenBank/DDBJ whole genome shotgun (WGS) entry which is preliminary data.</text>
</comment>
<keyword evidence="1" id="KW-1133">Transmembrane helix</keyword>
<keyword evidence="1" id="KW-0812">Transmembrane</keyword>
<dbReference type="NCBIfam" id="TIGR03816">
    <property type="entry name" value="tadE_like_DECH"/>
    <property type="match status" value="1"/>
</dbReference>